<feature type="domain" description="FlgD/Vpr Ig-like" evidence="2">
    <location>
        <begin position="9"/>
        <end position="74"/>
    </location>
</feature>
<organism evidence="3 4">
    <name type="scientific">Marilutibacter maris</name>
    <dbReference type="NCBI Taxonomy" id="1605891"/>
    <lineage>
        <taxon>Bacteria</taxon>
        <taxon>Pseudomonadati</taxon>
        <taxon>Pseudomonadota</taxon>
        <taxon>Gammaproteobacteria</taxon>
        <taxon>Lysobacterales</taxon>
        <taxon>Lysobacteraceae</taxon>
        <taxon>Marilutibacter</taxon>
    </lineage>
</organism>
<keyword evidence="4" id="KW-1185">Reference proteome</keyword>
<accession>A0A2U9T4I9</accession>
<dbReference type="Proteomes" id="UP000249447">
    <property type="component" value="Chromosome"/>
</dbReference>
<dbReference type="AlphaFoldDB" id="A0A2U9T4I9"/>
<gene>
    <name evidence="3" type="ORF">C9I47_1959</name>
</gene>
<dbReference type="InterPro" id="IPR025965">
    <property type="entry name" value="FlgD/Vpr_Ig-like"/>
</dbReference>
<feature type="region of interest" description="Disordered" evidence="1">
    <location>
        <begin position="192"/>
        <end position="216"/>
    </location>
</feature>
<dbReference type="EMBL" id="CP029843">
    <property type="protein sequence ID" value="AWV07646.1"/>
    <property type="molecule type" value="Genomic_DNA"/>
</dbReference>
<dbReference type="KEGG" id="lmb:C9I47_1959"/>
<proteinExistence type="predicted"/>
<dbReference type="Pfam" id="PF13860">
    <property type="entry name" value="FlgD_ig"/>
    <property type="match status" value="1"/>
</dbReference>
<evidence type="ECO:0000313" key="3">
    <source>
        <dbReference type="EMBL" id="AWV07646.1"/>
    </source>
</evidence>
<dbReference type="Gene3D" id="2.60.40.4070">
    <property type="match status" value="1"/>
</dbReference>
<reference evidence="3 4" key="1">
    <citation type="submission" date="2018-05" db="EMBL/GenBank/DDBJ databases">
        <title>The complete genome of Lysobacter maris HZ9B, a marine bacterium antagonistic against terrestrial plant pathogens.</title>
        <authorList>
            <person name="Zhang X.-Q."/>
        </authorList>
    </citation>
    <scope>NUCLEOTIDE SEQUENCE [LARGE SCALE GENOMIC DNA]</scope>
    <source>
        <strain evidence="3 4">HZ9B</strain>
    </source>
</reference>
<protein>
    <recommendedName>
        <fullName evidence="2">FlgD/Vpr Ig-like domain-containing protein</fullName>
    </recommendedName>
</protein>
<evidence type="ECO:0000259" key="2">
    <source>
        <dbReference type="Pfam" id="PF13860"/>
    </source>
</evidence>
<sequence length="342" mass="37738">MRFDPERGETATVHFRIDVPAEVTLVIYDGRDRRVREVEGGRLEAGEHSLAWDGQDGRGRQVPAEAYVYTLEAIADSGAPVIHDLTDLTGGEALEVADVEWDPEAGLVRYRTDKPARVNIRLGLQNGGPYLRTLIDWVPRAAGKQAESWDGQDASGVLSLSRHPRLSVGVMAYGLPDNTLLVGAAPDRVSFADLPEEASRPRQTPKGPKRMYHHADQPLETRGDVSASLTLDGITRRDAQGRWIVSGSVPVRLNVADEDRELVLTRRFEPVFFVDGIYAFENEVGFLPMTWHWDTSSVNEGEHFVTVNVRGYDGNFGTATLKVWVDRPGAGSAPAGQEQTRE</sequence>
<name>A0A2U9T4I9_9GAMM</name>
<evidence type="ECO:0000313" key="4">
    <source>
        <dbReference type="Proteomes" id="UP000249447"/>
    </source>
</evidence>
<evidence type="ECO:0000256" key="1">
    <source>
        <dbReference type="SAM" id="MobiDB-lite"/>
    </source>
</evidence>